<evidence type="ECO:0000259" key="5">
    <source>
        <dbReference type="PROSITE" id="PS51826"/>
    </source>
</evidence>
<keyword evidence="3" id="KW-0808">Transferase</keyword>
<dbReference type="PANTHER" id="PTHR43178:SF5">
    <property type="entry name" value="LIPOAMIDE ACYLTRANSFERASE COMPONENT OF BRANCHED-CHAIN ALPHA-KETO ACID DEHYDROGENASE COMPLEX, MITOCHONDRIAL"/>
    <property type="match status" value="1"/>
</dbReference>
<name>A0ABR7EAH6_9FIRM</name>
<dbReference type="InterPro" id="IPR001078">
    <property type="entry name" value="2-oxoacid_DH_actylTfrase"/>
</dbReference>
<dbReference type="InterPro" id="IPR023213">
    <property type="entry name" value="CAT-like_dom_sf"/>
</dbReference>
<comment type="caution">
    <text evidence="6">The sequence shown here is derived from an EMBL/GenBank/DDBJ whole genome shotgun (WGS) entry which is preliminary data.</text>
</comment>
<dbReference type="Pfam" id="PF00198">
    <property type="entry name" value="2-oxoacid_dh"/>
    <property type="match status" value="1"/>
</dbReference>
<comment type="similarity">
    <text evidence="2">Belongs to the 2-oxoacid dehydrogenase family.</text>
</comment>
<accession>A0ABR7EAH6</accession>
<feature type="domain" description="Peripheral subunit-binding (PSBD)" evidence="5">
    <location>
        <begin position="5"/>
        <end position="42"/>
    </location>
</feature>
<keyword evidence="4" id="KW-0012">Acyltransferase</keyword>
<dbReference type="Gene3D" id="4.10.320.10">
    <property type="entry name" value="E3-binding domain"/>
    <property type="match status" value="1"/>
</dbReference>
<dbReference type="Proteomes" id="UP000606889">
    <property type="component" value="Unassembled WGS sequence"/>
</dbReference>
<dbReference type="PROSITE" id="PS51826">
    <property type="entry name" value="PSBD"/>
    <property type="match status" value="1"/>
</dbReference>
<dbReference type="PANTHER" id="PTHR43178">
    <property type="entry name" value="DIHYDROLIPOAMIDE ACETYLTRANSFERASE COMPONENT OF PYRUVATE DEHYDROGENASE COMPLEX"/>
    <property type="match status" value="1"/>
</dbReference>
<keyword evidence="7" id="KW-1185">Reference proteome</keyword>
<protein>
    <submittedName>
        <fullName evidence="6">2-oxo acid dehydrogenase subunit E2</fullName>
    </submittedName>
</protein>
<reference evidence="6 7" key="1">
    <citation type="submission" date="2020-08" db="EMBL/GenBank/DDBJ databases">
        <title>Genome public.</title>
        <authorList>
            <person name="Liu C."/>
            <person name="Sun Q."/>
        </authorList>
    </citation>
    <scope>NUCLEOTIDE SEQUENCE [LARGE SCALE GENOMIC DNA]</scope>
    <source>
        <strain evidence="6 7">NSJ-35</strain>
    </source>
</reference>
<organism evidence="6 7">
    <name type="scientific">Christensenella tenuis</name>
    <dbReference type="NCBI Taxonomy" id="2763033"/>
    <lineage>
        <taxon>Bacteria</taxon>
        <taxon>Bacillati</taxon>
        <taxon>Bacillota</taxon>
        <taxon>Clostridia</taxon>
        <taxon>Christensenellales</taxon>
        <taxon>Christensenellaceae</taxon>
        <taxon>Christensenella</taxon>
    </lineage>
</organism>
<dbReference type="SUPFAM" id="SSF52777">
    <property type="entry name" value="CoA-dependent acyltransferases"/>
    <property type="match status" value="1"/>
</dbReference>
<evidence type="ECO:0000256" key="3">
    <source>
        <dbReference type="ARBA" id="ARBA00022679"/>
    </source>
</evidence>
<evidence type="ECO:0000256" key="4">
    <source>
        <dbReference type="ARBA" id="ARBA00023315"/>
    </source>
</evidence>
<dbReference type="Pfam" id="PF02817">
    <property type="entry name" value="E3_binding"/>
    <property type="match status" value="1"/>
</dbReference>
<proteinExistence type="inferred from homology"/>
<dbReference type="SUPFAM" id="SSF47005">
    <property type="entry name" value="Peripheral subunit-binding domain of 2-oxo acid dehydrogenase complex"/>
    <property type="match status" value="1"/>
</dbReference>
<sequence>MLNKMATPAARRVAQERNIDLWTVRGTGAGGYIQEADVLAHRGQKATFVARAAARYLEIPLEQICASAPDGVIRKNDVLAAKGTASGGKRIPVNGMRRTIAAKMRESLSVSAQYTLMGEADCGALQKKMKEFSGRCMERVGIKPTYSDFFIRAAALALKENRMLNSRFMEDHILIHEDINIGLAVSLGERGLIVPNIKNADRKTLGEIVQMRAELVKRAREGRLEPDDYAGGTFSISNFGRSAVRFFTPIINQPESAVLGIGNMVERPVVREGAIEARPQLGLSLTIDHRHIDGTTGEKFLRDFSELIEHPERME</sequence>
<evidence type="ECO:0000313" key="7">
    <source>
        <dbReference type="Proteomes" id="UP000606889"/>
    </source>
</evidence>
<dbReference type="InterPro" id="IPR050743">
    <property type="entry name" value="2-oxoacid_DH_E2_comp"/>
</dbReference>
<comment type="cofactor">
    <cofactor evidence="1">
        <name>(R)-lipoate</name>
        <dbReference type="ChEBI" id="CHEBI:83088"/>
    </cofactor>
</comment>
<evidence type="ECO:0000256" key="2">
    <source>
        <dbReference type="ARBA" id="ARBA00007317"/>
    </source>
</evidence>
<gene>
    <name evidence="6" type="ORF">H8S18_00305</name>
</gene>
<evidence type="ECO:0000313" key="6">
    <source>
        <dbReference type="EMBL" id="MBC5646787.1"/>
    </source>
</evidence>
<dbReference type="Gene3D" id="3.30.559.10">
    <property type="entry name" value="Chloramphenicol acetyltransferase-like domain"/>
    <property type="match status" value="1"/>
</dbReference>
<dbReference type="InterPro" id="IPR004167">
    <property type="entry name" value="PSBD"/>
</dbReference>
<dbReference type="EMBL" id="JACOON010000001">
    <property type="protein sequence ID" value="MBC5646787.1"/>
    <property type="molecule type" value="Genomic_DNA"/>
</dbReference>
<dbReference type="InterPro" id="IPR036625">
    <property type="entry name" value="E3-bd_dom_sf"/>
</dbReference>
<evidence type="ECO:0000256" key="1">
    <source>
        <dbReference type="ARBA" id="ARBA00001938"/>
    </source>
</evidence>
<dbReference type="RefSeq" id="WP_186856331.1">
    <property type="nucleotide sequence ID" value="NZ_JACOON010000001.1"/>
</dbReference>